<evidence type="ECO:0000313" key="1">
    <source>
        <dbReference type="EMBL" id="PHT80706.1"/>
    </source>
</evidence>
<comment type="caution">
    <text evidence="1">The sequence shown here is derived from an EMBL/GenBank/DDBJ whole genome shotgun (WGS) entry which is preliminary data.</text>
</comment>
<dbReference type="Proteomes" id="UP000222542">
    <property type="component" value="Unassembled WGS sequence"/>
</dbReference>
<name>A0A2G2ZFE4_CAPAN</name>
<evidence type="ECO:0000313" key="2">
    <source>
        <dbReference type="Proteomes" id="UP000222542"/>
    </source>
</evidence>
<reference evidence="1 2" key="2">
    <citation type="journal article" date="2017" name="Genome Biol.">
        <title>New reference genome sequences of hot pepper reveal the massive evolution of plant disease-resistance genes by retroduplication.</title>
        <authorList>
            <person name="Kim S."/>
            <person name="Park J."/>
            <person name="Yeom S.I."/>
            <person name="Kim Y.M."/>
            <person name="Seo E."/>
            <person name="Kim K.T."/>
            <person name="Kim M.S."/>
            <person name="Lee J.M."/>
            <person name="Cheong K."/>
            <person name="Shin H.S."/>
            <person name="Kim S.B."/>
            <person name="Han K."/>
            <person name="Lee J."/>
            <person name="Park M."/>
            <person name="Lee H.A."/>
            <person name="Lee H.Y."/>
            <person name="Lee Y."/>
            <person name="Oh S."/>
            <person name="Lee J.H."/>
            <person name="Choi E."/>
            <person name="Choi E."/>
            <person name="Lee S.E."/>
            <person name="Jeon J."/>
            <person name="Kim H."/>
            <person name="Choi G."/>
            <person name="Song H."/>
            <person name="Lee J."/>
            <person name="Lee S.C."/>
            <person name="Kwon J.K."/>
            <person name="Lee H.Y."/>
            <person name="Koo N."/>
            <person name="Hong Y."/>
            <person name="Kim R.W."/>
            <person name="Kang W.H."/>
            <person name="Huh J.H."/>
            <person name="Kang B.C."/>
            <person name="Yang T.J."/>
            <person name="Lee Y.H."/>
            <person name="Bennetzen J.L."/>
            <person name="Choi D."/>
        </authorList>
    </citation>
    <scope>NUCLEOTIDE SEQUENCE [LARGE SCALE GENOMIC DNA]</scope>
    <source>
        <strain evidence="2">cv. CM334</strain>
    </source>
</reference>
<dbReference type="EMBL" id="AYRZ02000005">
    <property type="protein sequence ID" value="PHT80706.1"/>
    <property type="molecule type" value="Genomic_DNA"/>
</dbReference>
<organism evidence="1 2">
    <name type="scientific">Capsicum annuum</name>
    <name type="common">Capsicum pepper</name>
    <dbReference type="NCBI Taxonomy" id="4072"/>
    <lineage>
        <taxon>Eukaryota</taxon>
        <taxon>Viridiplantae</taxon>
        <taxon>Streptophyta</taxon>
        <taxon>Embryophyta</taxon>
        <taxon>Tracheophyta</taxon>
        <taxon>Spermatophyta</taxon>
        <taxon>Magnoliopsida</taxon>
        <taxon>eudicotyledons</taxon>
        <taxon>Gunneridae</taxon>
        <taxon>Pentapetalae</taxon>
        <taxon>asterids</taxon>
        <taxon>lamiids</taxon>
        <taxon>Solanales</taxon>
        <taxon>Solanaceae</taxon>
        <taxon>Solanoideae</taxon>
        <taxon>Capsiceae</taxon>
        <taxon>Capsicum</taxon>
    </lineage>
</organism>
<accession>A0A2G2ZFE4</accession>
<gene>
    <name evidence="1" type="ORF">T459_13721</name>
</gene>
<reference evidence="1 2" key="1">
    <citation type="journal article" date="2014" name="Nat. Genet.">
        <title>Genome sequence of the hot pepper provides insights into the evolution of pungency in Capsicum species.</title>
        <authorList>
            <person name="Kim S."/>
            <person name="Park M."/>
            <person name="Yeom S.I."/>
            <person name="Kim Y.M."/>
            <person name="Lee J.M."/>
            <person name="Lee H.A."/>
            <person name="Seo E."/>
            <person name="Choi J."/>
            <person name="Cheong K."/>
            <person name="Kim K.T."/>
            <person name="Jung K."/>
            <person name="Lee G.W."/>
            <person name="Oh S.K."/>
            <person name="Bae C."/>
            <person name="Kim S.B."/>
            <person name="Lee H.Y."/>
            <person name="Kim S.Y."/>
            <person name="Kim M.S."/>
            <person name="Kang B.C."/>
            <person name="Jo Y.D."/>
            <person name="Yang H.B."/>
            <person name="Jeong H.J."/>
            <person name="Kang W.H."/>
            <person name="Kwon J.K."/>
            <person name="Shin C."/>
            <person name="Lim J.Y."/>
            <person name="Park J.H."/>
            <person name="Huh J.H."/>
            <person name="Kim J.S."/>
            <person name="Kim B.D."/>
            <person name="Cohen O."/>
            <person name="Paran I."/>
            <person name="Suh M.C."/>
            <person name="Lee S.B."/>
            <person name="Kim Y.K."/>
            <person name="Shin Y."/>
            <person name="Noh S.J."/>
            <person name="Park J."/>
            <person name="Seo Y.S."/>
            <person name="Kwon S.Y."/>
            <person name="Kim H.A."/>
            <person name="Park J.M."/>
            <person name="Kim H.J."/>
            <person name="Choi S.B."/>
            <person name="Bosland P.W."/>
            <person name="Reeves G."/>
            <person name="Jo S.H."/>
            <person name="Lee B.W."/>
            <person name="Cho H.T."/>
            <person name="Choi H.S."/>
            <person name="Lee M.S."/>
            <person name="Yu Y."/>
            <person name="Do Choi Y."/>
            <person name="Park B.S."/>
            <person name="van Deynze A."/>
            <person name="Ashrafi H."/>
            <person name="Hill T."/>
            <person name="Kim W.T."/>
            <person name="Pai H.S."/>
            <person name="Ahn H.K."/>
            <person name="Yeam I."/>
            <person name="Giovannoni J.J."/>
            <person name="Rose J.K."/>
            <person name="Sorensen I."/>
            <person name="Lee S.J."/>
            <person name="Kim R.W."/>
            <person name="Choi I.Y."/>
            <person name="Choi B.S."/>
            <person name="Lim J.S."/>
            <person name="Lee Y.H."/>
            <person name="Choi D."/>
        </authorList>
    </citation>
    <scope>NUCLEOTIDE SEQUENCE [LARGE SCALE GENOMIC DNA]</scope>
    <source>
        <strain evidence="2">cv. CM334</strain>
    </source>
</reference>
<proteinExistence type="predicted"/>
<dbReference type="AlphaFoldDB" id="A0A2G2ZFE4"/>
<keyword evidence="2" id="KW-1185">Reference proteome</keyword>
<protein>
    <submittedName>
        <fullName evidence="1">Uncharacterized protein</fullName>
    </submittedName>
</protein>
<sequence length="165" mass="18966">MTDEEEEITRKLRSLELAMKNLQGLGGYKSVSYKDLCMFLGVNLPPRFKIAKFEKYDGHRDPVVHLRCYCNQLGDIDRWNSWDDLADEFVKQLQYIVELIPDEKSLTSKSFIEVLKMGEMIEEEIKTGRIVIFATLKVTTQAIQKGLGSVREKNNEEDAFAIIVG</sequence>
<dbReference type="Gramene" id="PHT80706">
    <property type="protein sequence ID" value="PHT80706"/>
    <property type="gene ID" value="T459_13721"/>
</dbReference>